<gene>
    <name evidence="9" type="ORF">HINF_LOCUS13870</name>
    <name evidence="10" type="ORF">HINF_LOCUS16401</name>
    <name evidence="11" type="ORF">HINF_LOCUS26727</name>
    <name evidence="12" type="ORF">HINF_LOCUS70784</name>
</gene>
<evidence type="ECO:0000256" key="4">
    <source>
        <dbReference type="ARBA" id="ARBA00035255"/>
    </source>
</evidence>
<dbReference type="SUPFAM" id="SSF54211">
    <property type="entry name" value="Ribosomal protein S5 domain 2-like"/>
    <property type="match status" value="1"/>
</dbReference>
<feature type="domain" description="S5 DRBM" evidence="8">
    <location>
        <begin position="63"/>
        <end position="126"/>
    </location>
</feature>
<dbReference type="InterPro" id="IPR014721">
    <property type="entry name" value="Ribsml_uS5_D2-typ_fold_subgr"/>
</dbReference>
<dbReference type="InterPro" id="IPR005711">
    <property type="entry name" value="Ribosomal_uS5_euk/arc"/>
</dbReference>
<evidence type="ECO:0000259" key="8">
    <source>
        <dbReference type="PROSITE" id="PS50881"/>
    </source>
</evidence>
<accession>A0AA86NU63</accession>
<reference evidence="11 13" key="2">
    <citation type="submission" date="2024-07" db="EMBL/GenBank/DDBJ databases">
        <authorList>
            <person name="Akdeniz Z."/>
        </authorList>
    </citation>
    <scope>NUCLEOTIDE SEQUENCE [LARGE SCALE GENOMIC DNA]</scope>
</reference>
<dbReference type="Pfam" id="PF00333">
    <property type="entry name" value="Ribosomal_S5"/>
    <property type="match status" value="1"/>
</dbReference>
<keyword evidence="2 6" id="KW-0689">Ribosomal protein</keyword>
<keyword evidence="3 6" id="KW-0687">Ribonucleoprotein</keyword>
<dbReference type="Proteomes" id="UP001642409">
    <property type="component" value="Unassembled WGS sequence"/>
</dbReference>
<proteinExistence type="inferred from homology"/>
<organism evidence="9">
    <name type="scientific">Hexamita inflata</name>
    <dbReference type="NCBI Taxonomy" id="28002"/>
    <lineage>
        <taxon>Eukaryota</taxon>
        <taxon>Metamonada</taxon>
        <taxon>Diplomonadida</taxon>
        <taxon>Hexamitidae</taxon>
        <taxon>Hexamitinae</taxon>
        <taxon>Hexamita</taxon>
    </lineage>
</organism>
<dbReference type="AlphaFoldDB" id="A0AA86NU63"/>
<evidence type="ECO:0000313" key="11">
    <source>
        <dbReference type="EMBL" id="CAL6018983.1"/>
    </source>
</evidence>
<dbReference type="GO" id="GO:0003735">
    <property type="term" value="F:structural constituent of ribosome"/>
    <property type="evidence" value="ECO:0007669"/>
    <property type="project" value="UniProtKB-UniRule"/>
</dbReference>
<comment type="caution">
    <text evidence="9">The sequence shown here is derived from an EMBL/GenBank/DDBJ whole genome shotgun (WGS) entry which is preliminary data.</text>
</comment>
<comment type="similarity">
    <text evidence="1 7">Belongs to the universal ribosomal protein uS5 family.</text>
</comment>
<dbReference type="FunFam" id="3.30.230.10:FF:000004">
    <property type="entry name" value="40S ribosomal protein S2"/>
    <property type="match status" value="1"/>
</dbReference>
<evidence type="ECO:0000256" key="2">
    <source>
        <dbReference type="ARBA" id="ARBA00022980"/>
    </source>
</evidence>
<evidence type="ECO:0000313" key="10">
    <source>
        <dbReference type="EMBL" id="CAI9928756.1"/>
    </source>
</evidence>
<dbReference type="EMBL" id="CATOUU010000416">
    <property type="protein sequence ID" value="CAI9928756.1"/>
    <property type="molecule type" value="Genomic_DNA"/>
</dbReference>
<evidence type="ECO:0000313" key="12">
    <source>
        <dbReference type="EMBL" id="CAL6100918.1"/>
    </source>
</evidence>
<dbReference type="PANTHER" id="PTHR13718">
    <property type="entry name" value="RIBOSOMAL S SUBUNIT"/>
    <property type="match status" value="1"/>
</dbReference>
<evidence type="ECO:0000256" key="1">
    <source>
        <dbReference type="ARBA" id="ARBA00008945"/>
    </source>
</evidence>
<dbReference type="EMBL" id="CAXDID020000082">
    <property type="protein sequence ID" value="CAL6018983.1"/>
    <property type="molecule type" value="Genomic_DNA"/>
</dbReference>
<dbReference type="InterPro" id="IPR020568">
    <property type="entry name" value="Ribosomal_Su5_D2-typ_SF"/>
</dbReference>
<sequence length="230" mass="25460">MSAEQKPQQKGERGPRVIQEVEWKPTTKLGRLVKSGQITSLNEIFKYSLAIKEVEIVDKFIKLEERVVKVASVQKQTAAGQRTRFRAHVVVGDRKQYLGFGCGASKEVAIAVKKAVAQAKMNLIPIRLGFWGGKLGQPHTIAQKCSGKCGSVKFRLIPAPRGTGIVAATKVQEAIILAGITDVFTRQFGHTRTLMNSVGAFYDALKSSYRFLTPDLWAQQEFGEDVRNLE</sequence>
<reference evidence="9" key="1">
    <citation type="submission" date="2023-06" db="EMBL/GenBank/DDBJ databases">
        <authorList>
            <person name="Kurt Z."/>
        </authorList>
    </citation>
    <scope>NUCLEOTIDE SEQUENCE</scope>
</reference>
<evidence type="ECO:0000256" key="3">
    <source>
        <dbReference type="ARBA" id="ARBA00023274"/>
    </source>
</evidence>
<dbReference type="Gene3D" id="3.30.160.20">
    <property type="match status" value="1"/>
</dbReference>
<evidence type="ECO:0000256" key="6">
    <source>
        <dbReference type="PROSITE-ProRule" id="PRU00268"/>
    </source>
</evidence>
<dbReference type="GO" id="GO:0003723">
    <property type="term" value="F:RNA binding"/>
    <property type="evidence" value="ECO:0007669"/>
    <property type="project" value="InterPro"/>
</dbReference>
<dbReference type="EMBL" id="CAXDID020000535">
    <property type="protein sequence ID" value="CAL6100918.1"/>
    <property type="molecule type" value="Genomic_DNA"/>
</dbReference>
<dbReference type="InterPro" id="IPR000851">
    <property type="entry name" value="Ribosomal_uS5"/>
</dbReference>
<dbReference type="NCBIfam" id="TIGR01020">
    <property type="entry name" value="uS5_euk_arch"/>
    <property type="match status" value="1"/>
</dbReference>
<evidence type="ECO:0000256" key="7">
    <source>
        <dbReference type="RuleBase" id="RU003823"/>
    </source>
</evidence>
<name>A0AA86NU63_9EUKA</name>
<dbReference type="EMBL" id="CATOUU010000367">
    <property type="protein sequence ID" value="CAI9926225.1"/>
    <property type="molecule type" value="Genomic_DNA"/>
</dbReference>
<dbReference type="InterPro" id="IPR013810">
    <property type="entry name" value="Ribosomal_uS5_N"/>
</dbReference>
<dbReference type="GO" id="GO:0006412">
    <property type="term" value="P:translation"/>
    <property type="evidence" value="ECO:0007669"/>
    <property type="project" value="InterPro"/>
</dbReference>
<dbReference type="GO" id="GO:0022627">
    <property type="term" value="C:cytosolic small ribosomal subunit"/>
    <property type="evidence" value="ECO:0007669"/>
    <property type="project" value="TreeGrafter"/>
</dbReference>
<evidence type="ECO:0000313" key="13">
    <source>
        <dbReference type="Proteomes" id="UP001642409"/>
    </source>
</evidence>
<dbReference type="Pfam" id="PF03719">
    <property type="entry name" value="Ribosomal_S5_C"/>
    <property type="match status" value="1"/>
</dbReference>
<dbReference type="PANTHER" id="PTHR13718:SF4">
    <property type="entry name" value="40S RIBOSOMAL PROTEIN S2"/>
    <property type="match status" value="1"/>
</dbReference>
<dbReference type="Gene3D" id="3.30.230.10">
    <property type="match status" value="1"/>
</dbReference>
<dbReference type="FunFam" id="3.30.160.20:FF:000002">
    <property type="entry name" value="40S ribosomal protein S2"/>
    <property type="match status" value="1"/>
</dbReference>
<dbReference type="SUPFAM" id="SSF54768">
    <property type="entry name" value="dsRNA-binding domain-like"/>
    <property type="match status" value="1"/>
</dbReference>
<dbReference type="InterPro" id="IPR005324">
    <property type="entry name" value="Ribosomal_uS5_C"/>
</dbReference>
<protein>
    <recommendedName>
        <fullName evidence="4">Small ribosomal subunit protein uS5</fullName>
    </recommendedName>
    <alternativeName>
        <fullName evidence="5">40S ribosomal protein S2</fullName>
    </alternativeName>
</protein>
<keyword evidence="13" id="KW-1185">Reference proteome</keyword>
<evidence type="ECO:0000256" key="5">
    <source>
        <dbReference type="ARBA" id="ARBA00035407"/>
    </source>
</evidence>
<evidence type="ECO:0000313" key="9">
    <source>
        <dbReference type="EMBL" id="CAI9926225.1"/>
    </source>
</evidence>
<dbReference type="PROSITE" id="PS50881">
    <property type="entry name" value="S5_DSRBD"/>
    <property type="match status" value="1"/>
</dbReference>